<comment type="similarity">
    <text evidence="1">Belongs to the universal ribosomal protein uL24 family.</text>
</comment>
<keyword evidence="2" id="KW-0689">Ribosomal protein</keyword>
<proteinExistence type="inferred from homology"/>
<dbReference type="GO" id="GO:0015934">
    <property type="term" value="C:large ribosomal subunit"/>
    <property type="evidence" value="ECO:0007669"/>
    <property type="project" value="InterPro"/>
</dbReference>
<sequence length="133" mass="14972">TSHSRRKQRKAMFNANMAEKRVMMSSHLCKELRREYGLRAFPIHSQDVVLVKSGKFKGREGRVLSVSRSTLKVTVEGCTIAKTSGGTAFYPIDSSNLEIRQLFLDNDRIASLNTKKAIYEKTKAKYQAMAAAN</sequence>
<dbReference type="SMART" id="SM00739">
    <property type="entry name" value="KOW"/>
    <property type="match status" value="1"/>
</dbReference>
<dbReference type="AlphaFoldDB" id="A0A1B6JFQ3"/>
<dbReference type="GO" id="GO:0003723">
    <property type="term" value="F:RNA binding"/>
    <property type="evidence" value="ECO:0007669"/>
    <property type="project" value="InterPro"/>
</dbReference>
<dbReference type="Pfam" id="PF00467">
    <property type="entry name" value="KOW"/>
    <property type="match status" value="1"/>
</dbReference>
<reference evidence="5" key="1">
    <citation type="submission" date="2015-11" db="EMBL/GenBank/DDBJ databases">
        <title>De novo transcriptome assembly of four potential Pierce s Disease insect vectors from Arizona vineyards.</title>
        <authorList>
            <person name="Tassone E.E."/>
        </authorList>
    </citation>
    <scope>NUCLEOTIDE SEQUENCE</scope>
</reference>
<dbReference type="GO" id="GO:0003735">
    <property type="term" value="F:structural constituent of ribosome"/>
    <property type="evidence" value="ECO:0007669"/>
    <property type="project" value="InterPro"/>
</dbReference>
<dbReference type="InterPro" id="IPR005756">
    <property type="entry name" value="Ribosomal_uL24_euk/arc"/>
</dbReference>
<accession>A0A1B6JFQ3</accession>
<dbReference type="PANTHER" id="PTHR11143">
    <property type="entry name" value="60S RIBOSOMAL PROTEIN L26 FAMILY MEMBER"/>
    <property type="match status" value="1"/>
</dbReference>
<dbReference type="Pfam" id="PF16906">
    <property type="entry name" value="Ribosomal_L26"/>
    <property type="match status" value="1"/>
</dbReference>
<dbReference type="EMBL" id="GECU01009681">
    <property type="protein sequence ID" value="JAS98025.1"/>
    <property type="molecule type" value="Transcribed_RNA"/>
</dbReference>
<dbReference type="CDD" id="cd06089">
    <property type="entry name" value="KOW_RPL26"/>
    <property type="match status" value="1"/>
</dbReference>
<dbReference type="InterPro" id="IPR041988">
    <property type="entry name" value="Ribosomal_uL24_KOW"/>
</dbReference>
<evidence type="ECO:0000259" key="4">
    <source>
        <dbReference type="SMART" id="SM00739"/>
    </source>
</evidence>
<name>A0A1B6JFQ3_9HEMI</name>
<dbReference type="GO" id="GO:0006412">
    <property type="term" value="P:translation"/>
    <property type="evidence" value="ECO:0007669"/>
    <property type="project" value="InterPro"/>
</dbReference>
<dbReference type="NCBIfam" id="TIGR01080">
    <property type="entry name" value="rplX_A_E"/>
    <property type="match status" value="1"/>
</dbReference>
<dbReference type="InterPro" id="IPR008991">
    <property type="entry name" value="Translation_prot_SH3-like_sf"/>
</dbReference>
<organism evidence="5">
    <name type="scientific">Homalodisca liturata</name>
    <dbReference type="NCBI Taxonomy" id="320908"/>
    <lineage>
        <taxon>Eukaryota</taxon>
        <taxon>Metazoa</taxon>
        <taxon>Ecdysozoa</taxon>
        <taxon>Arthropoda</taxon>
        <taxon>Hexapoda</taxon>
        <taxon>Insecta</taxon>
        <taxon>Pterygota</taxon>
        <taxon>Neoptera</taxon>
        <taxon>Paraneoptera</taxon>
        <taxon>Hemiptera</taxon>
        <taxon>Auchenorrhyncha</taxon>
        <taxon>Membracoidea</taxon>
        <taxon>Cicadellidae</taxon>
        <taxon>Cicadellinae</taxon>
        <taxon>Proconiini</taxon>
        <taxon>Homalodisca</taxon>
    </lineage>
</organism>
<keyword evidence="3" id="KW-0687">Ribonucleoprotein</keyword>
<evidence type="ECO:0000256" key="1">
    <source>
        <dbReference type="ARBA" id="ARBA00010618"/>
    </source>
</evidence>
<dbReference type="InterPro" id="IPR005824">
    <property type="entry name" value="KOW"/>
</dbReference>
<evidence type="ECO:0000256" key="2">
    <source>
        <dbReference type="ARBA" id="ARBA00022980"/>
    </source>
</evidence>
<dbReference type="InterPro" id="IPR014722">
    <property type="entry name" value="Rib_uL2_dom2"/>
</dbReference>
<dbReference type="SUPFAM" id="SSF50104">
    <property type="entry name" value="Translation proteins SH3-like domain"/>
    <property type="match status" value="1"/>
</dbReference>
<dbReference type="Gene3D" id="2.30.30.30">
    <property type="match status" value="1"/>
</dbReference>
<feature type="non-terminal residue" evidence="5">
    <location>
        <position position="1"/>
    </location>
</feature>
<evidence type="ECO:0000313" key="5">
    <source>
        <dbReference type="EMBL" id="JAS98025.1"/>
    </source>
</evidence>
<gene>
    <name evidence="5" type="ORF">g.308</name>
</gene>
<feature type="domain" description="KOW" evidence="4">
    <location>
        <begin position="42"/>
        <end position="69"/>
    </location>
</feature>
<evidence type="ECO:0000256" key="3">
    <source>
        <dbReference type="ARBA" id="ARBA00023274"/>
    </source>
</evidence>
<protein>
    <recommendedName>
        <fullName evidence="4">KOW domain-containing protein</fullName>
    </recommendedName>
</protein>